<dbReference type="EMBL" id="BARW01041372">
    <property type="protein sequence ID" value="GAJ16372.1"/>
    <property type="molecule type" value="Genomic_DNA"/>
</dbReference>
<name>X1VEW3_9ZZZZ</name>
<gene>
    <name evidence="2" type="ORF">S12H4_61994</name>
</gene>
<evidence type="ECO:0000313" key="2">
    <source>
        <dbReference type="EMBL" id="GAJ16372.1"/>
    </source>
</evidence>
<comment type="caution">
    <text evidence="2">The sequence shown here is derived from an EMBL/GenBank/DDBJ whole genome shotgun (WGS) entry which is preliminary data.</text>
</comment>
<organism evidence="2">
    <name type="scientific">marine sediment metagenome</name>
    <dbReference type="NCBI Taxonomy" id="412755"/>
    <lineage>
        <taxon>unclassified sequences</taxon>
        <taxon>metagenomes</taxon>
        <taxon>ecological metagenomes</taxon>
    </lineage>
</organism>
<sequence>MIKKLTPIVAIIAIAGLEFYALSQGVNGVALAGVIAVIAGLAGYGVKAISKP</sequence>
<keyword evidence="1" id="KW-0812">Transmembrane</keyword>
<protein>
    <submittedName>
        <fullName evidence="2">Uncharacterized protein</fullName>
    </submittedName>
</protein>
<feature type="transmembrane region" description="Helical" evidence="1">
    <location>
        <begin position="5"/>
        <end position="22"/>
    </location>
</feature>
<dbReference type="AlphaFoldDB" id="X1VEW3"/>
<evidence type="ECO:0000256" key="1">
    <source>
        <dbReference type="SAM" id="Phobius"/>
    </source>
</evidence>
<keyword evidence="1" id="KW-1133">Transmembrane helix</keyword>
<keyword evidence="1" id="KW-0472">Membrane</keyword>
<feature type="transmembrane region" description="Helical" evidence="1">
    <location>
        <begin position="28"/>
        <end position="46"/>
    </location>
</feature>
<reference evidence="2" key="1">
    <citation type="journal article" date="2014" name="Front. Microbiol.">
        <title>High frequency of phylogenetically diverse reductive dehalogenase-homologous genes in deep subseafloor sedimentary metagenomes.</title>
        <authorList>
            <person name="Kawai M."/>
            <person name="Futagami T."/>
            <person name="Toyoda A."/>
            <person name="Takaki Y."/>
            <person name="Nishi S."/>
            <person name="Hori S."/>
            <person name="Arai W."/>
            <person name="Tsubouchi T."/>
            <person name="Morono Y."/>
            <person name="Uchiyama I."/>
            <person name="Ito T."/>
            <person name="Fujiyama A."/>
            <person name="Inagaki F."/>
            <person name="Takami H."/>
        </authorList>
    </citation>
    <scope>NUCLEOTIDE SEQUENCE</scope>
    <source>
        <strain evidence="2">Expedition CK06-06</strain>
    </source>
</reference>
<proteinExistence type="predicted"/>
<accession>X1VEW3</accession>